<name>A0A0E0QFS7_ORYRU</name>
<feature type="compositionally biased region" description="Polar residues" evidence="1">
    <location>
        <begin position="9"/>
        <end position="27"/>
    </location>
</feature>
<feature type="region of interest" description="Disordered" evidence="1">
    <location>
        <begin position="1"/>
        <end position="154"/>
    </location>
</feature>
<evidence type="ECO:0000313" key="2">
    <source>
        <dbReference type="EnsemblPlants" id="ORUFI08G07300.1"/>
    </source>
</evidence>
<evidence type="ECO:0000313" key="3">
    <source>
        <dbReference type="Proteomes" id="UP000008022"/>
    </source>
</evidence>
<sequence>MKSPKRKAVSTSNNGHQPNHRGATSFTWPAPETPWKRLQHVIVAERRSTPSASSFDFISRNNRRERRPSQEGSGPKKAKASPNVLSHTETRPVTLASPTQGSSGATNAAATSPPSPPPPPRSRPSGRRQSRAAARTAAAGGTSRGGGGGSFPVQIQAGSGRIWRGARRWWLAAGERSAPVLDGAETGGRQGRHRGGWATAAAACSRCGCGVGVGVRPRRRVGPTADAAAVRMLPEGQRHGLAGNGGSLALRGVGVSVRRGGAVVAATMGGCGGMDHWLVPPWLVAAARLVAGLHCPGWVVRGRIRRLHAG</sequence>
<dbReference type="AlphaFoldDB" id="A0A0E0QFS7"/>
<reference evidence="3" key="1">
    <citation type="submission" date="2013-06" db="EMBL/GenBank/DDBJ databases">
        <authorList>
            <person name="Zhao Q."/>
        </authorList>
    </citation>
    <scope>NUCLEOTIDE SEQUENCE</scope>
    <source>
        <strain evidence="3">cv. W1943</strain>
    </source>
</reference>
<dbReference type="Proteomes" id="UP000008022">
    <property type="component" value="Unassembled WGS sequence"/>
</dbReference>
<feature type="compositionally biased region" description="Pro residues" evidence="1">
    <location>
        <begin position="113"/>
        <end position="122"/>
    </location>
</feature>
<dbReference type="STRING" id="4529.A0A0E0QFS7"/>
<protein>
    <submittedName>
        <fullName evidence="2">Uncharacterized protein</fullName>
    </submittedName>
</protein>
<evidence type="ECO:0000256" key="1">
    <source>
        <dbReference type="SAM" id="MobiDB-lite"/>
    </source>
</evidence>
<feature type="compositionally biased region" description="Low complexity" evidence="1">
    <location>
        <begin position="101"/>
        <end position="112"/>
    </location>
</feature>
<keyword evidence="3" id="KW-1185">Reference proteome</keyword>
<organism evidence="2 3">
    <name type="scientific">Oryza rufipogon</name>
    <name type="common">Brownbeard rice</name>
    <name type="synonym">Asian wild rice</name>
    <dbReference type="NCBI Taxonomy" id="4529"/>
    <lineage>
        <taxon>Eukaryota</taxon>
        <taxon>Viridiplantae</taxon>
        <taxon>Streptophyta</taxon>
        <taxon>Embryophyta</taxon>
        <taxon>Tracheophyta</taxon>
        <taxon>Spermatophyta</taxon>
        <taxon>Magnoliopsida</taxon>
        <taxon>Liliopsida</taxon>
        <taxon>Poales</taxon>
        <taxon>Poaceae</taxon>
        <taxon>BOP clade</taxon>
        <taxon>Oryzoideae</taxon>
        <taxon>Oryzeae</taxon>
        <taxon>Oryzinae</taxon>
        <taxon>Oryza</taxon>
    </lineage>
</organism>
<dbReference type="EnsemblPlants" id="ORUFI08G07300.1">
    <property type="protein sequence ID" value="ORUFI08G07300.1"/>
    <property type="gene ID" value="ORUFI08G07300"/>
</dbReference>
<feature type="compositionally biased region" description="Polar residues" evidence="1">
    <location>
        <begin position="49"/>
        <end position="60"/>
    </location>
</feature>
<proteinExistence type="predicted"/>
<accession>A0A0E0QFS7</accession>
<dbReference type="HOGENOM" id="CLU_898301_0_0_1"/>
<reference evidence="2" key="2">
    <citation type="submission" date="2015-06" db="UniProtKB">
        <authorList>
            <consortium name="EnsemblPlants"/>
        </authorList>
    </citation>
    <scope>IDENTIFICATION</scope>
</reference>
<feature type="compositionally biased region" description="Low complexity" evidence="1">
    <location>
        <begin position="131"/>
        <end position="141"/>
    </location>
</feature>
<dbReference type="Gramene" id="ORUFI08G07300.1">
    <property type="protein sequence ID" value="ORUFI08G07300.1"/>
    <property type="gene ID" value="ORUFI08G07300"/>
</dbReference>